<evidence type="ECO:0000313" key="2">
    <source>
        <dbReference type="EMBL" id="GFR42503.1"/>
    </source>
</evidence>
<evidence type="ECO:0000313" key="3">
    <source>
        <dbReference type="Proteomes" id="UP001054857"/>
    </source>
</evidence>
<gene>
    <name evidence="2" type="ORF">Agub_g3295</name>
</gene>
<dbReference type="Proteomes" id="UP001054857">
    <property type="component" value="Unassembled WGS sequence"/>
</dbReference>
<keyword evidence="3" id="KW-1185">Reference proteome</keyword>
<accession>A0AAD3DKW6</accession>
<proteinExistence type="predicted"/>
<dbReference type="AlphaFoldDB" id="A0AAD3DKW6"/>
<organism evidence="2 3">
    <name type="scientific">Astrephomene gubernaculifera</name>
    <dbReference type="NCBI Taxonomy" id="47775"/>
    <lineage>
        <taxon>Eukaryota</taxon>
        <taxon>Viridiplantae</taxon>
        <taxon>Chlorophyta</taxon>
        <taxon>core chlorophytes</taxon>
        <taxon>Chlorophyceae</taxon>
        <taxon>CS clade</taxon>
        <taxon>Chlamydomonadales</taxon>
        <taxon>Astrephomenaceae</taxon>
        <taxon>Astrephomene</taxon>
    </lineage>
</organism>
<protein>
    <submittedName>
        <fullName evidence="2">Uncharacterized protein</fullName>
    </submittedName>
</protein>
<comment type="caution">
    <text evidence="2">The sequence shown here is derived from an EMBL/GenBank/DDBJ whole genome shotgun (WGS) entry which is preliminary data.</text>
</comment>
<reference evidence="2 3" key="1">
    <citation type="journal article" date="2021" name="Sci. Rep.">
        <title>Genome sequencing of the multicellular alga Astrephomene provides insights into convergent evolution of germ-soma differentiation.</title>
        <authorList>
            <person name="Yamashita S."/>
            <person name="Yamamoto K."/>
            <person name="Matsuzaki R."/>
            <person name="Suzuki S."/>
            <person name="Yamaguchi H."/>
            <person name="Hirooka S."/>
            <person name="Minakuchi Y."/>
            <person name="Miyagishima S."/>
            <person name="Kawachi M."/>
            <person name="Toyoda A."/>
            <person name="Nozaki H."/>
        </authorList>
    </citation>
    <scope>NUCLEOTIDE SEQUENCE [LARGE SCALE GENOMIC DNA]</scope>
    <source>
        <strain evidence="2 3">NIES-4017</strain>
    </source>
</reference>
<evidence type="ECO:0000256" key="1">
    <source>
        <dbReference type="SAM" id="MobiDB-lite"/>
    </source>
</evidence>
<feature type="region of interest" description="Disordered" evidence="1">
    <location>
        <begin position="87"/>
        <end position="106"/>
    </location>
</feature>
<dbReference type="EMBL" id="BMAR01000003">
    <property type="protein sequence ID" value="GFR42503.1"/>
    <property type="molecule type" value="Genomic_DNA"/>
</dbReference>
<feature type="non-terminal residue" evidence="2">
    <location>
        <position position="1"/>
    </location>
</feature>
<feature type="region of interest" description="Disordered" evidence="1">
    <location>
        <begin position="169"/>
        <end position="195"/>
    </location>
</feature>
<name>A0AAD3DKW6_9CHLO</name>
<feature type="non-terminal residue" evidence="2">
    <location>
        <position position="218"/>
    </location>
</feature>
<sequence length="218" mass="22402">ESTANLARLEEQPFLPVALLKLLVASDAATSYAAARAVEWVVIRSAAHFQSPSREAFELDLVDLLVLALYVPYGPISVLYGNPATSSDGFESSAPQSQQQQHHQGPWHVAVTSLMPSGGVTAAAVRDAAVVLTAVADAADGLEASQASQAQQQQKGAKQGQQEQRGAGLLFGRGPLTHGSLPRLEPLPHGGALAADHSSGLVFSTSLSGHPAAGGSAA</sequence>